<comment type="caution">
    <text evidence="1">The sequence shown here is derived from an EMBL/GenBank/DDBJ whole genome shotgun (WGS) entry which is preliminary data.</text>
</comment>
<evidence type="ECO:0000313" key="2">
    <source>
        <dbReference type="Proteomes" id="UP001221898"/>
    </source>
</evidence>
<organism evidence="1 2">
    <name type="scientific">Aldrovandia affinis</name>
    <dbReference type="NCBI Taxonomy" id="143900"/>
    <lineage>
        <taxon>Eukaryota</taxon>
        <taxon>Metazoa</taxon>
        <taxon>Chordata</taxon>
        <taxon>Craniata</taxon>
        <taxon>Vertebrata</taxon>
        <taxon>Euteleostomi</taxon>
        <taxon>Actinopterygii</taxon>
        <taxon>Neopterygii</taxon>
        <taxon>Teleostei</taxon>
        <taxon>Notacanthiformes</taxon>
        <taxon>Halosauridae</taxon>
        <taxon>Aldrovandia</taxon>
    </lineage>
</organism>
<protein>
    <submittedName>
        <fullName evidence="1">Uncharacterized protein</fullName>
    </submittedName>
</protein>
<dbReference type="EMBL" id="JAINUG010000365">
    <property type="protein sequence ID" value="KAJ8373322.1"/>
    <property type="molecule type" value="Genomic_DNA"/>
</dbReference>
<dbReference type="Proteomes" id="UP001221898">
    <property type="component" value="Unassembled WGS sequence"/>
</dbReference>
<proteinExistence type="predicted"/>
<keyword evidence="2" id="KW-1185">Reference proteome</keyword>
<dbReference type="AlphaFoldDB" id="A0AAD7W2B3"/>
<sequence>MDVIVLVIQSRPTPPLFHSNAVAFIHMIESSLNSRLTPSGYTLAISQNKDKTTVVQWGIFIYNDIADSSRRLTRDQGVSQVSVLEREAVGAMAPPPSVPCHANPAPSALFVCADLAADERRAGWTGGETPAVSGPGYEPSCFTAPPMEIGHRRQSFEQVVNIEGPHGEALLEETWRGAGGHGGAVSHHATCGRKEARCHALRGPGRLTDGGRLLSWTPHVPVLSGPDDTKERRGEGAGVREILRLCRPGLSTTSAPRASVMTRLS</sequence>
<accession>A0AAD7W2B3</accession>
<name>A0AAD7W2B3_9TELE</name>
<evidence type="ECO:0000313" key="1">
    <source>
        <dbReference type="EMBL" id="KAJ8373322.1"/>
    </source>
</evidence>
<gene>
    <name evidence="1" type="ORF">AAFF_G00266250</name>
</gene>
<reference evidence="1" key="1">
    <citation type="journal article" date="2023" name="Science">
        <title>Genome structures resolve the early diversification of teleost fishes.</title>
        <authorList>
            <person name="Parey E."/>
            <person name="Louis A."/>
            <person name="Montfort J."/>
            <person name="Bouchez O."/>
            <person name="Roques C."/>
            <person name="Iampietro C."/>
            <person name="Lluch J."/>
            <person name="Castinel A."/>
            <person name="Donnadieu C."/>
            <person name="Desvignes T."/>
            <person name="Floi Bucao C."/>
            <person name="Jouanno E."/>
            <person name="Wen M."/>
            <person name="Mejri S."/>
            <person name="Dirks R."/>
            <person name="Jansen H."/>
            <person name="Henkel C."/>
            <person name="Chen W.J."/>
            <person name="Zahm M."/>
            <person name="Cabau C."/>
            <person name="Klopp C."/>
            <person name="Thompson A.W."/>
            <person name="Robinson-Rechavi M."/>
            <person name="Braasch I."/>
            <person name="Lecointre G."/>
            <person name="Bobe J."/>
            <person name="Postlethwait J.H."/>
            <person name="Berthelot C."/>
            <person name="Roest Crollius H."/>
            <person name="Guiguen Y."/>
        </authorList>
    </citation>
    <scope>NUCLEOTIDE SEQUENCE</scope>
    <source>
        <strain evidence="1">NC1722</strain>
    </source>
</reference>